<evidence type="ECO:0000256" key="8">
    <source>
        <dbReference type="ARBA" id="ARBA00022723"/>
    </source>
</evidence>
<evidence type="ECO:0000256" key="11">
    <source>
        <dbReference type="ARBA" id="ARBA00022833"/>
    </source>
</evidence>
<comment type="caution">
    <text evidence="20">The sequence shown here is derived from an EMBL/GenBank/DDBJ whole genome shotgun (WGS) entry which is preliminary data.</text>
</comment>
<dbReference type="PROSITE" id="PS52035">
    <property type="entry name" value="PEPTIDASE_M14"/>
    <property type="match status" value="1"/>
</dbReference>
<dbReference type="AlphaFoldDB" id="A0A261Y1D2"/>
<evidence type="ECO:0000313" key="21">
    <source>
        <dbReference type="Proteomes" id="UP000242875"/>
    </source>
</evidence>
<dbReference type="Pfam" id="PF00246">
    <property type="entry name" value="Peptidase_M14"/>
    <property type="match status" value="1"/>
</dbReference>
<keyword evidence="13" id="KW-0482">Metalloprotease</keyword>
<comment type="cofactor">
    <cofactor evidence="1">
        <name>Zn(2+)</name>
        <dbReference type="ChEBI" id="CHEBI:29105"/>
    </cofactor>
</comment>
<sequence length="502" mass="56793">MKSSVAYLGALLLVLSGNATCLPHARQTHFHSQVSETSEPVRFDEHKLLEINIRNGHDLLQLQLANEALGLDFWSPLPAPTQQETSVLVRVSPAQHTMIQGLMLNMTVRHENIQSLIDEQADRNNAAINRWSTSSDPSSYNFTAFFDAYQSYENIVHFMKNITAKYHKLAKIVNIGKTVEGRDILGVRLGGKERKRKKKHGRKNETADSVNTSYWAMDWLDATGERLSSWLDAFMKKNRKKGKKHPGIVIIGNQHGREWITNAVSLYIMHDMLANYGKDKAVKGLVDTFEWTFVPVVNVDGFEYSRVQNRLWRKNRQPSEYQFCYGIDLNRNWGYLWDNGGSSSNPCSESYMGKEAFSAPESKALSKYISKRGNVMSFVDLHAFAQLWMTPFGGDCSRRPKDNEDVLECALGSAKALSRVHGKQFAVGPVCQIVYEASGSALDWTYAVAGAKYSYTVELRDTGKHGFLLPPEEIIPSGEETSNAIKFMADFILQRELKKKRY</sequence>
<keyword evidence="12" id="KW-0843">Virulence</keyword>
<dbReference type="CDD" id="cd03860">
    <property type="entry name" value="M14_CP_A-B_like"/>
    <property type="match status" value="1"/>
</dbReference>
<feature type="signal peptide" evidence="18">
    <location>
        <begin position="1"/>
        <end position="21"/>
    </location>
</feature>
<name>A0A261Y1D2_9FUNG</name>
<evidence type="ECO:0000256" key="14">
    <source>
        <dbReference type="ARBA" id="ARBA00023145"/>
    </source>
</evidence>
<dbReference type="Gene3D" id="3.30.70.340">
    <property type="entry name" value="Metallocarboxypeptidase-like"/>
    <property type="match status" value="1"/>
</dbReference>
<dbReference type="InterPro" id="IPR000834">
    <property type="entry name" value="Peptidase_M14"/>
</dbReference>
<evidence type="ECO:0000256" key="5">
    <source>
        <dbReference type="ARBA" id="ARBA00022525"/>
    </source>
</evidence>
<dbReference type="PROSITE" id="PS00132">
    <property type="entry name" value="CARBOXYPEPT_ZN_1"/>
    <property type="match status" value="1"/>
</dbReference>
<evidence type="ECO:0000256" key="2">
    <source>
        <dbReference type="ARBA" id="ARBA00003091"/>
    </source>
</evidence>
<dbReference type="FunFam" id="3.40.630.10:FF:000040">
    <property type="entry name" value="zinc carboxypeptidase"/>
    <property type="match status" value="1"/>
</dbReference>
<dbReference type="GO" id="GO:0008270">
    <property type="term" value="F:zinc ion binding"/>
    <property type="evidence" value="ECO:0007669"/>
    <property type="project" value="InterPro"/>
</dbReference>
<dbReference type="PANTHER" id="PTHR11705:SF143">
    <property type="entry name" value="SLL0236 PROTEIN"/>
    <property type="match status" value="1"/>
</dbReference>
<gene>
    <name evidence="20" type="ORF">BZG36_02907</name>
</gene>
<keyword evidence="14" id="KW-0865">Zymogen</keyword>
<reference evidence="20 21" key="1">
    <citation type="journal article" date="2017" name="Mycologia">
        <title>Bifiguratus adelaidae, gen. et sp. nov., a new member of Mucoromycotina in endophytic and soil-dwelling habitats.</title>
        <authorList>
            <person name="Torres-Cruz T.J."/>
            <person name="Billingsley Tobias T.L."/>
            <person name="Almatruk M."/>
            <person name="Hesse C."/>
            <person name="Kuske C.R."/>
            <person name="Desiro A."/>
            <person name="Benucci G.M."/>
            <person name="Bonito G."/>
            <person name="Stajich J.E."/>
            <person name="Dunlap C."/>
            <person name="Arnold A.E."/>
            <person name="Porras-Alfaro A."/>
        </authorList>
    </citation>
    <scope>NUCLEOTIDE SEQUENCE [LARGE SCALE GENOMIC DNA]</scope>
    <source>
        <strain evidence="20 21">AZ0501</strain>
    </source>
</reference>
<dbReference type="SUPFAM" id="SSF53187">
    <property type="entry name" value="Zn-dependent exopeptidases"/>
    <property type="match status" value="1"/>
</dbReference>
<evidence type="ECO:0000256" key="12">
    <source>
        <dbReference type="ARBA" id="ARBA00023026"/>
    </source>
</evidence>
<feature type="active site" description="Proton donor/acceptor" evidence="17">
    <location>
        <position position="458"/>
    </location>
</feature>
<evidence type="ECO:0000256" key="17">
    <source>
        <dbReference type="PROSITE-ProRule" id="PRU01379"/>
    </source>
</evidence>
<evidence type="ECO:0000256" key="18">
    <source>
        <dbReference type="SAM" id="SignalP"/>
    </source>
</evidence>
<evidence type="ECO:0000256" key="9">
    <source>
        <dbReference type="ARBA" id="ARBA00022729"/>
    </source>
</evidence>
<feature type="chain" id="PRO_5012062727" description="Carboxypeptidase M14A" evidence="18">
    <location>
        <begin position="22"/>
        <end position="502"/>
    </location>
</feature>
<keyword evidence="9 18" id="KW-0732">Signal</keyword>
<accession>A0A261Y1D2</accession>
<dbReference type="GO" id="GO:0005615">
    <property type="term" value="C:extracellular space"/>
    <property type="evidence" value="ECO:0007669"/>
    <property type="project" value="TreeGrafter"/>
</dbReference>
<keyword evidence="8" id="KW-0479">Metal-binding</keyword>
<proteinExistence type="inferred from homology"/>
<dbReference type="SMART" id="SM00631">
    <property type="entry name" value="Zn_pept"/>
    <property type="match status" value="1"/>
</dbReference>
<dbReference type="PANTHER" id="PTHR11705">
    <property type="entry name" value="PROTEASE FAMILY M14 CARBOXYPEPTIDASE A,B"/>
    <property type="match status" value="1"/>
</dbReference>
<evidence type="ECO:0000256" key="3">
    <source>
        <dbReference type="ARBA" id="ARBA00004613"/>
    </source>
</evidence>
<dbReference type="GO" id="GO:0006508">
    <property type="term" value="P:proteolysis"/>
    <property type="evidence" value="ECO:0007669"/>
    <property type="project" value="UniProtKB-KW"/>
</dbReference>
<keyword evidence="10" id="KW-0378">Hydrolase</keyword>
<keyword evidence="21" id="KW-1185">Reference proteome</keyword>
<keyword evidence="7" id="KW-0645">Protease</keyword>
<dbReference type="GO" id="GO:0004181">
    <property type="term" value="F:metallocarboxypeptidase activity"/>
    <property type="evidence" value="ECO:0007669"/>
    <property type="project" value="InterPro"/>
</dbReference>
<evidence type="ECO:0000256" key="15">
    <source>
        <dbReference type="ARBA" id="ARBA00023157"/>
    </source>
</evidence>
<organism evidence="20 21">
    <name type="scientific">Bifiguratus adelaidae</name>
    <dbReference type="NCBI Taxonomy" id="1938954"/>
    <lineage>
        <taxon>Eukaryota</taxon>
        <taxon>Fungi</taxon>
        <taxon>Fungi incertae sedis</taxon>
        <taxon>Mucoromycota</taxon>
        <taxon>Mucoromycotina</taxon>
        <taxon>Endogonomycetes</taxon>
        <taxon>Endogonales</taxon>
        <taxon>Endogonales incertae sedis</taxon>
        <taxon>Bifiguratus</taxon>
    </lineage>
</organism>
<evidence type="ECO:0000256" key="6">
    <source>
        <dbReference type="ARBA" id="ARBA00022645"/>
    </source>
</evidence>
<dbReference type="OrthoDB" id="3626597at2759"/>
<evidence type="ECO:0000259" key="19">
    <source>
        <dbReference type="PROSITE" id="PS52035"/>
    </source>
</evidence>
<dbReference type="InterPro" id="IPR003146">
    <property type="entry name" value="M14A_act_pep"/>
</dbReference>
<evidence type="ECO:0000256" key="4">
    <source>
        <dbReference type="ARBA" id="ARBA00005988"/>
    </source>
</evidence>
<dbReference type="Proteomes" id="UP000242875">
    <property type="component" value="Unassembled WGS sequence"/>
</dbReference>
<keyword evidence="6" id="KW-0121">Carboxypeptidase</keyword>
<evidence type="ECO:0000256" key="1">
    <source>
        <dbReference type="ARBA" id="ARBA00001947"/>
    </source>
</evidence>
<feature type="domain" description="Peptidase M14" evidence="19">
    <location>
        <begin position="148"/>
        <end position="492"/>
    </location>
</feature>
<keyword evidence="5" id="KW-0964">Secreted</keyword>
<keyword evidence="15" id="KW-1015">Disulfide bond</keyword>
<evidence type="ECO:0000256" key="13">
    <source>
        <dbReference type="ARBA" id="ARBA00023049"/>
    </source>
</evidence>
<dbReference type="EMBL" id="MVBO01000041">
    <property type="protein sequence ID" value="OZJ04429.1"/>
    <property type="molecule type" value="Genomic_DNA"/>
</dbReference>
<evidence type="ECO:0000313" key="20">
    <source>
        <dbReference type="EMBL" id="OZJ04429.1"/>
    </source>
</evidence>
<dbReference type="InterPro" id="IPR057246">
    <property type="entry name" value="CARBOXYPEPT_ZN_1"/>
</dbReference>
<keyword evidence="11" id="KW-0862">Zinc</keyword>
<comment type="subcellular location">
    <subcellularLocation>
        <location evidence="3">Secreted</location>
    </subcellularLocation>
</comment>
<dbReference type="Gene3D" id="3.40.630.10">
    <property type="entry name" value="Zn peptidases"/>
    <property type="match status" value="1"/>
</dbReference>
<evidence type="ECO:0000256" key="16">
    <source>
        <dbReference type="ARBA" id="ARBA00081330"/>
    </source>
</evidence>
<dbReference type="PRINTS" id="PR00765">
    <property type="entry name" value="CRBOXYPTASEA"/>
</dbReference>
<dbReference type="SUPFAM" id="SSF54897">
    <property type="entry name" value="Protease propeptides/inhibitors"/>
    <property type="match status" value="1"/>
</dbReference>
<dbReference type="InterPro" id="IPR036990">
    <property type="entry name" value="M14A-like_propep"/>
</dbReference>
<comment type="similarity">
    <text evidence="4 17">Belongs to the peptidase M14 family.</text>
</comment>
<comment type="function">
    <text evidence="2">Extracellular metalloprotease that contributes to pathogenicity.</text>
</comment>
<protein>
    <recommendedName>
        <fullName evidence="16">Carboxypeptidase M14A</fullName>
    </recommendedName>
</protein>
<evidence type="ECO:0000256" key="10">
    <source>
        <dbReference type="ARBA" id="ARBA00022801"/>
    </source>
</evidence>
<evidence type="ECO:0000256" key="7">
    <source>
        <dbReference type="ARBA" id="ARBA00022670"/>
    </source>
</evidence>
<dbReference type="Pfam" id="PF02244">
    <property type="entry name" value="Propep_M14"/>
    <property type="match status" value="1"/>
</dbReference>